<organism evidence="1 2">
    <name type="scientific">Plasmopara halstedii</name>
    <name type="common">Downy mildew of sunflower</name>
    <dbReference type="NCBI Taxonomy" id="4781"/>
    <lineage>
        <taxon>Eukaryota</taxon>
        <taxon>Sar</taxon>
        <taxon>Stramenopiles</taxon>
        <taxon>Oomycota</taxon>
        <taxon>Peronosporomycetes</taxon>
        <taxon>Peronosporales</taxon>
        <taxon>Peronosporaceae</taxon>
        <taxon>Plasmopara</taxon>
    </lineage>
</organism>
<reference evidence="2" key="1">
    <citation type="submission" date="2014-09" db="EMBL/GenBank/DDBJ databases">
        <authorList>
            <person name="Sharma Rahul"/>
            <person name="Thines Marco"/>
        </authorList>
    </citation>
    <scope>NUCLEOTIDE SEQUENCE [LARGE SCALE GENOMIC DNA]</scope>
</reference>
<dbReference type="Proteomes" id="UP000054928">
    <property type="component" value="Unassembled WGS sequence"/>
</dbReference>
<accession>A0A0P1AJG2</accession>
<evidence type="ECO:0000313" key="2">
    <source>
        <dbReference type="Proteomes" id="UP000054928"/>
    </source>
</evidence>
<sequence>MIHVKVRVFTFPSDPQKQNSYVVGSIEGGHLPVVGTILIDDKEATTITFTQLRQRIELLQVKDEIRRSAMFQEVLAFIATSPNSHSWPQKFMQTYWFGYFADEGACVPHIITAADEIRPVSQFTNMATSKQICDLILVPQTQIGPVCHQCCQSCKVCLTLKM</sequence>
<evidence type="ECO:0000313" key="1">
    <source>
        <dbReference type="EMBL" id="CEG41202.1"/>
    </source>
</evidence>
<protein>
    <submittedName>
        <fullName evidence="1">Uncharacterized protein</fullName>
    </submittedName>
</protein>
<dbReference type="RefSeq" id="XP_024577571.1">
    <property type="nucleotide sequence ID" value="XM_024726945.1"/>
</dbReference>
<dbReference type="OMA" id="RIKVRVF"/>
<dbReference type="OrthoDB" id="58199at2759"/>
<keyword evidence="2" id="KW-1185">Reference proteome</keyword>
<proteinExistence type="predicted"/>
<name>A0A0P1AJG2_PLAHL</name>
<dbReference type="EMBL" id="CCYD01000553">
    <property type="protein sequence ID" value="CEG41202.1"/>
    <property type="molecule type" value="Genomic_DNA"/>
</dbReference>
<dbReference type="GeneID" id="36406620"/>
<dbReference type="AlphaFoldDB" id="A0A0P1AJG2"/>